<dbReference type="Pfam" id="PF20153">
    <property type="entry name" value="DUF6535"/>
    <property type="match status" value="1"/>
</dbReference>
<feature type="compositionally biased region" description="Polar residues" evidence="1">
    <location>
        <begin position="26"/>
        <end position="38"/>
    </location>
</feature>
<protein>
    <recommendedName>
        <fullName evidence="3">DUF6535 domain-containing protein</fullName>
    </recommendedName>
</protein>
<keyword evidence="2" id="KW-0812">Transmembrane</keyword>
<name>A0A8H7H8E2_9AGAM</name>
<keyword evidence="2" id="KW-0472">Membrane</keyword>
<accession>A0A8H7H8E2</accession>
<evidence type="ECO:0000256" key="2">
    <source>
        <dbReference type="SAM" id="Phobius"/>
    </source>
</evidence>
<feature type="region of interest" description="Disordered" evidence="1">
    <location>
        <begin position="26"/>
        <end position="62"/>
    </location>
</feature>
<proteinExistence type="predicted"/>
<dbReference type="AlphaFoldDB" id="A0A8H7H8E2"/>
<evidence type="ECO:0000313" key="4">
    <source>
        <dbReference type="EMBL" id="KAF8678024.1"/>
    </source>
</evidence>
<dbReference type="EMBL" id="JACYCC010000039">
    <property type="protein sequence ID" value="KAF8678024.1"/>
    <property type="molecule type" value="Genomic_DNA"/>
</dbReference>
<evidence type="ECO:0000259" key="3">
    <source>
        <dbReference type="Pfam" id="PF20153"/>
    </source>
</evidence>
<dbReference type="Proteomes" id="UP000650582">
    <property type="component" value="Unassembled WGS sequence"/>
</dbReference>
<keyword evidence="2" id="KW-1133">Transmembrane helix</keyword>
<organism evidence="4 5">
    <name type="scientific">Rhizoctonia solani</name>
    <dbReference type="NCBI Taxonomy" id="456999"/>
    <lineage>
        <taxon>Eukaryota</taxon>
        <taxon>Fungi</taxon>
        <taxon>Dikarya</taxon>
        <taxon>Basidiomycota</taxon>
        <taxon>Agaricomycotina</taxon>
        <taxon>Agaricomycetes</taxon>
        <taxon>Cantharellales</taxon>
        <taxon>Ceratobasidiaceae</taxon>
        <taxon>Rhizoctonia</taxon>
    </lineage>
</organism>
<feature type="transmembrane region" description="Helical" evidence="2">
    <location>
        <begin position="255"/>
        <end position="279"/>
    </location>
</feature>
<reference evidence="4" key="1">
    <citation type="submission" date="2020-09" db="EMBL/GenBank/DDBJ databases">
        <title>Comparative genome analyses of four rice-infecting Rhizoctonia solani isolates reveal extensive enrichment of homogalacturonan modification genes.</title>
        <authorList>
            <person name="Lee D.-Y."/>
            <person name="Jeon J."/>
            <person name="Kim K.-T."/>
            <person name="Cheong K."/>
            <person name="Song H."/>
            <person name="Choi G."/>
            <person name="Ko J."/>
            <person name="Opiyo S.O."/>
            <person name="Zuo S."/>
            <person name="Madhav S."/>
            <person name="Lee Y.-H."/>
            <person name="Wang G.-L."/>
        </authorList>
    </citation>
    <scope>NUCLEOTIDE SEQUENCE</scope>
    <source>
        <strain evidence="4">AG1-IA YN-7</strain>
    </source>
</reference>
<evidence type="ECO:0000256" key="1">
    <source>
        <dbReference type="SAM" id="MobiDB-lite"/>
    </source>
</evidence>
<dbReference type="InterPro" id="IPR045338">
    <property type="entry name" value="DUF6535"/>
</dbReference>
<comment type="caution">
    <text evidence="4">The sequence shown here is derived from an EMBL/GenBank/DDBJ whole genome shotgun (WGS) entry which is preliminary data.</text>
</comment>
<feature type="transmembrane region" description="Helical" evidence="2">
    <location>
        <begin position="193"/>
        <end position="218"/>
    </location>
</feature>
<feature type="compositionally biased region" description="Polar residues" evidence="1">
    <location>
        <begin position="48"/>
        <end position="60"/>
    </location>
</feature>
<feature type="domain" description="DUF6535" evidence="3">
    <location>
        <begin position="81"/>
        <end position="279"/>
    </location>
</feature>
<gene>
    <name evidence="4" type="ORF">RHS04_05650</name>
</gene>
<evidence type="ECO:0000313" key="5">
    <source>
        <dbReference type="Proteomes" id="UP000650582"/>
    </source>
</evidence>
<feature type="region of interest" description="Disordered" evidence="1">
    <location>
        <begin position="1"/>
        <end position="20"/>
    </location>
</feature>
<sequence>MLPRSRRQQGSSQSYSTGNTVISLTHATPTYDSSNGTLAESDPDFNPKTISHQRLSSTPVDATRAGFDDYGSELGKDARVWSAYVKEAEQWDDEMVDGWNRSLDVMLGKMFVSSDSRPTPYAYTYVIQAALFSAVSTTFVVESIKDLQPDPVMISATTLQEISQVLRIIVSNNQSGASLPDLPLKEKFEPSAAAIWVNVLWFLSLALSVSVSLVTMLAKQWCYSFMSGRAGQPHVQARTRQRRLEELERWKMPEILAILPVFMHLSLFLFFTGLIVYLWDTHVGVAIPVLATTAFTGTFYATTTMLPITYELCPYATPLSQFIKTCPNALEFIKQTFSTILSQASKHLKDPHAIIEAMRQLFFGRTRSPHQSSRHEEVVDSEDIMDHLTSRALGWLMSNSQDTRSVDIALQSIAGADRRLPVKPLLDCGAHRLISQRFRNCFLSHPQSGFSYLSNPTLLDAASLYGRALEFFMADPGYMSRVEAVLRKGSGGSFAIRRGYQCPTSLQHDYARSRPNIAAFGLVGASTWWEVRLHTGQPSPGVLPEALAFLRRHADGESVLHPTALVALIDTVAEESQHWMRKLRSRERAQYPIYLLRLLDQMDQLSLSHARPAIAVCLTSIAVAFDGFDSVDETVPSVGPQSPGHRLLNYYASSNNRNRDVEPLLVYGLLGLLRDRRIHEFTEGELLVIAQQLVAVNELRPPPSTQHLPFILPPLNLGTLAIETLLPALSPEAQDLVNAKDARGRLFQALLPYSYMWGSHSAEIYSIVAESIRLPNCDHLKQIWKRWLSSQWTSYYASEMLPLLERHRTFPHVLHLIATPESLEYSAIPYAMAHFWSLVNHIVVWNRRWGTQYGHGPFGKVLSSIVSQLCEAIKTGKVDSIKSSQGMTLLSLLMYQAEVWLPQLECLANQVPADVLNSGILTLLSESYTSNHLAQRVESILNICNSHTETTM</sequence>